<proteinExistence type="predicted"/>
<keyword evidence="2" id="KW-1185">Reference proteome</keyword>
<comment type="caution">
    <text evidence="1">The sequence shown here is derived from an EMBL/GenBank/DDBJ whole genome shotgun (WGS) entry which is preliminary data.</text>
</comment>
<evidence type="ECO:0000313" key="1">
    <source>
        <dbReference type="EMBL" id="MBA9025784.1"/>
    </source>
</evidence>
<gene>
    <name evidence="1" type="ORF">HNP81_001067</name>
</gene>
<dbReference type="Proteomes" id="UP000626697">
    <property type="component" value="Unassembled WGS sequence"/>
</dbReference>
<accession>A0ABR6CL71</accession>
<reference evidence="1 2" key="1">
    <citation type="submission" date="2020-08" db="EMBL/GenBank/DDBJ databases">
        <title>Genomic Encyclopedia of Type Strains, Phase IV (KMG-IV): sequencing the most valuable type-strain genomes for metagenomic binning, comparative biology and taxonomic classification.</title>
        <authorList>
            <person name="Goeker M."/>
        </authorList>
    </citation>
    <scope>NUCLEOTIDE SEQUENCE [LARGE SCALE GENOMIC DNA]</scope>
    <source>
        <strain evidence="1 2">DSM 105481</strain>
    </source>
</reference>
<sequence>MTKRKGLFDIDVDVRGLLEGLPVSNSAVAKSSIDQTVVSDDSILISNALDVLTRH</sequence>
<protein>
    <submittedName>
        <fullName evidence="1">Uncharacterized protein</fullName>
    </submittedName>
</protein>
<name>A0ABR6CL71_9BACI</name>
<evidence type="ECO:0000313" key="2">
    <source>
        <dbReference type="Proteomes" id="UP000626697"/>
    </source>
</evidence>
<dbReference type="RefSeq" id="WP_182501812.1">
    <property type="nucleotide sequence ID" value="NZ_JACJHX010000002.1"/>
</dbReference>
<organism evidence="1 2">
    <name type="scientific">Peribacillus huizhouensis</name>
    <dbReference type="NCBI Taxonomy" id="1501239"/>
    <lineage>
        <taxon>Bacteria</taxon>
        <taxon>Bacillati</taxon>
        <taxon>Bacillota</taxon>
        <taxon>Bacilli</taxon>
        <taxon>Bacillales</taxon>
        <taxon>Bacillaceae</taxon>
        <taxon>Peribacillus</taxon>
    </lineage>
</organism>
<dbReference type="EMBL" id="JACJHX010000002">
    <property type="protein sequence ID" value="MBA9025784.1"/>
    <property type="molecule type" value="Genomic_DNA"/>
</dbReference>